<evidence type="ECO:0000313" key="2">
    <source>
        <dbReference type="EMBL" id="PIC15803.1"/>
    </source>
</evidence>
<name>A0A2G5SLL8_9PELO</name>
<gene>
    <name evidence="2" type="primary">Cnig_chr_X.g22640</name>
    <name evidence="2" type="ORF">B9Z55_022640</name>
</gene>
<comment type="caution">
    <text evidence="2">The sequence shown here is derived from an EMBL/GenBank/DDBJ whole genome shotgun (WGS) entry which is preliminary data.</text>
</comment>
<evidence type="ECO:0000313" key="3">
    <source>
        <dbReference type="Proteomes" id="UP000230233"/>
    </source>
</evidence>
<protein>
    <submittedName>
        <fullName evidence="2">Uncharacterized protein</fullName>
    </submittedName>
</protein>
<organism evidence="2 3">
    <name type="scientific">Caenorhabditis nigoni</name>
    <dbReference type="NCBI Taxonomy" id="1611254"/>
    <lineage>
        <taxon>Eukaryota</taxon>
        <taxon>Metazoa</taxon>
        <taxon>Ecdysozoa</taxon>
        <taxon>Nematoda</taxon>
        <taxon>Chromadorea</taxon>
        <taxon>Rhabditida</taxon>
        <taxon>Rhabditina</taxon>
        <taxon>Rhabditomorpha</taxon>
        <taxon>Rhabditoidea</taxon>
        <taxon>Rhabditidae</taxon>
        <taxon>Peloderinae</taxon>
        <taxon>Caenorhabditis</taxon>
    </lineage>
</organism>
<accession>A0A2G5SLL8</accession>
<proteinExistence type="predicted"/>
<dbReference type="EMBL" id="PDUG01000006">
    <property type="protein sequence ID" value="PIC15803.1"/>
    <property type="molecule type" value="Genomic_DNA"/>
</dbReference>
<feature type="compositionally biased region" description="Basic and acidic residues" evidence="1">
    <location>
        <begin position="58"/>
        <end position="67"/>
    </location>
</feature>
<keyword evidence="3" id="KW-1185">Reference proteome</keyword>
<sequence length="99" mass="11407">MPVNNSPSGILERMDRRFVNALRRELSVRRRIEAMNPYIFVGHANRTNYPSAEQEEGSVEKKSHYAEKKPSVDIRSLGVQAHLCKQDKSLNKLPKLRCD</sequence>
<evidence type="ECO:0000256" key="1">
    <source>
        <dbReference type="SAM" id="MobiDB-lite"/>
    </source>
</evidence>
<dbReference type="AlphaFoldDB" id="A0A2G5SLL8"/>
<feature type="region of interest" description="Disordered" evidence="1">
    <location>
        <begin position="47"/>
        <end position="67"/>
    </location>
</feature>
<dbReference type="Proteomes" id="UP000230233">
    <property type="component" value="Chromosome X"/>
</dbReference>
<reference evidence="3" key="1">
    <citation type="submission" date="2017-10" db="EMBL/GenBank/DDBJ databases">
        <title>Rapid genome shrinkage in a self-fertile nematode reveals novel sperm competition proteins.</title>
        <authorList>
            <person name="Yin D."/>
            <person name="Schwarz E.M."/>
            <person name="Thomas C.G."/>
            <person name="Felde R.L."/>
            <person name="Korf I.F."/>
            <person name="Cutter A.D."/>
            <person name="Schartner C.M."/>
            <person name="Ralston E.J."/>
            <person name="Meyer B.J."/>
            <person name="Haag E.S."/>
        </authorList>
    </citation>
    <scope>NUCLEOTIDE SEQUENCE [LARGE SCALE GENOMIC DNA]</scope>
    <source>
        <strain evidence="3">JU1422</strain>
    </source>
</reference>